<keyword evidence="7" id="KW-0067">ATP-binding</keyword>
<dbReference type="SUPFAM" id="SSF55874">
    <property type="entry name" value="ATPase domain of HSP90 chaperone/DNA topoisomerase II/histidine kinase"/>
    <property type="match status" value="1"/>
</dbReference>
<comment type="caution">
    <text evidence="7">The sequence shown here is derived from an EMBL/GenBank/DDBJ whole genome shotgun (WGS) entry which is preliminary data.</text>
</comment>
<sequence>MTAELSAPPFTLDVRVARSPLVGLRYGVDGRATDIDDLIERLEAAHSAAGAERDEVRTRLKPYDANHQAIVQRLTRGSGGQYRQRLEEGLDLRTELAAVDERIVCLRGRIDELRAQRAILAKLKKSLAGIATFEGASIDGPGAAANQAVRQLFHLIDKDHDSMAQDIFEGPMQLLADAALHTELIGHAVSRDPAAAVAGAASCRRSTDEALRQLQRVVFRLHPDDLSDEGLVASLRRLVGDLDATVSAAIVVLGAPRRLRAGVEVALFRIVQEALANALAHGHASTIEVALLFQPQRAAVVVLDDGEGFDVPATEARLGRSTGLGLLTMRQRAEIEDGHLEVRSVVGEGTEVRAGFPAPD</sequence>
<dbReference type="GO" id="GO:0005524">
    <property type="term" value="F:ATP binding"/>
    <property type="evidence" value="ECO:0007669"/>
    <property type="project" value="UniProtKB-KW"/>
</dbReference>
<feature type="domain" description="Histidine kinase" evidence="6">
    <location>
        <begin position="267"/>
        <end position="360"/>
    </location>
</feature>
<dbReference type="InterPro" id="IPR003594">
    <property type="entry name" value="HATPase_dom"/>
</dbReference>
<proteinExistence type="predicted"/>
<evidence type="ECO:0000256" key="4">
    <source>
        <dbReference type="ARBA" id="ARBA00022777"/>
    </source>
</evidence>
<dbReference type="PANTHER" id="PTHR24421">
    <property type="entry name" value="NITRATE/NITRITE SENSOR PROTEIN NARX-RELATED"/>
    <property type="match status" value="1"/>
</dbReference>
<dbReference type="GO" id="GO:0000160">
    <property type="term" value="P:phosphorelay signal transduction system"/>
    <property type="evidence" value="ECO:0007669"/>
    <property type="project" value="UniProtKB-KW"/>
</dbReference>
<keyword evidence="7" id="KW-0547">Nucleotide-binding</keyword>
<dbReference type="AlphaFoldDB" id="A0A934JUN3"/>
<dbReference type="CDD" id="cd16917">
    <property type="entry name" value="HATPase_UhpB-NarQ-NarX-like"/>
    <property type="match status" value="1"/>
</dbReference>
<keyword evidence="4" id="KW-0418">Kinase</keyword>
<dbReference type="EMBL" id="JAEKNS010000017">
    <property type="protein sequence ID" value="MBJ7593444.1"/>
    <property type="molecule type" value="Genomic_DNA"/>
</dbReference>
<organism evidence="7 8">
    <name type="scientific">Candidatus Aeolococcus gillhamiae</name>
    <dbReference type="NCBI Taxonomy" id="3127015"/>
    <lineage>
        <taxon>Bacteria</taxon>
        <taxon>Bacillati</taxon>
        <taxon>Candidatus Dormiibacterota</taxon>
        <taxon>Candidatus Dormibacteria</taxon>
        <taxon>Candidatus Aeolococcales</taxon>
        <taxon>Candidatus Aeolococcaceae</taxon>
        <taxon>Candidatus Aeolococcus</taxon>
    </lineage>
</organism>
<dbReference type="InterPro" id="IPR005467">
    <property type="entry name" value="His_kinase_dom"/>
</dbReference>
<name>A0A934JUN3_9BACT</name>
<dbReference type="Gene3D" id="3.30.565.10">
    <property type="entry name" value="Histidine kinase-like ATPase, C-terminal domain"/>
    <property type="match status" value="1"/>
</dbReference>
<dbReference type="InterPro" id="IPR050482">
    <property type="entry name" value="Sensor_HK_TwoCompSys"/>
</dbReference>
<accession>A0A934JUN3</accession>
<protein>
    <recommendedName>
        <fullName evidence="2">histidine kinase</fullName>
        <ecNumber evidence="2">2.7.13.3</ecNumber>
    </recommendedName>
</protein>
<dbReference type="PROSITE" id="PS50109">
    <property type="entry name" value="HIS_KIN"/>
    <property type="match status" value="1"/>
</dbReference>
<reference evidence="7 8" key="1">
    <citation type="submission" date="2020-10" db="EMBL/GenBank/DDBJ databases">
        <title>Ca. Dormibacterota MAGs.</title>
        <authorList>
            <person name="Montgomery K."/>
        </authorList>
    </citation>
    <scope>NUCLEOTIDE SEQUENCE [LARGE SCALE GENOMIC DNA]</scope>
    <source>
        <strain evidence="7">SC8812_S17_18</strain>
    </source>
</reference>
<dbReference type="PANTHER" id="PTHR24421:SF10">
    <property type="entry name" value="NITRATE_NITRITE SENSOR PROTEIN NARQ"/>
    <property type="match status" value="1"/>
</dbReference>
<dbReference type="SMART" id="SM00387">
    <property type="entry name" value="HATPase_c"/>
    <property type="match status" value="1"/>
</dbReference>
<dbReference type="EC" id="2.7.13.3" evidence="2"/>
<evidence type="ECO:0000256" key="1">
    <source>
        <dbReference type="ARBA" id="ARBA00000085"/>
    </source>
</evidence>
<dbReference type="Pfam" id="PF02518">
    <property type="entry name" value="HATPase_c"/>
    <property type="match status" value="1"/>
</dbReference>
<evidence type="ECO:0000259" key="6">
    <source>
        <dbReference type="PROSITE" id="PS50109"/>
    </source>
</evidence>
<evidence type="ECO:0000256" key="2">
    <source>
        <dbReference type="ARBA" id="ARBA00012438"/>
    </source>
</evidence>
<gene>
    <name evidence="7" type="ORF">JF886_01060</name>
</gene>
<keyword evidence="5" id="KW-0902">Two-component regulatory system</keyword>
<dbReference type="InterPro" id="IPR036890">
    <property type="entry name" value="HATPase_C_sf"/>
</dbReference>
<evidence type="ECO:0000256" key="3">
    <source>
        <dbReference type="ARBA" id="ARBA00022679"/>
    </source>
</evidence>
<keyword evidence="3" id="KW-0808">Transferase</keyword>
<dbReference type="GO" id="GO:0004673">
    <property type="term" value="F:protein histidine kinase activity"/>
    <property type="evidence" value="ECO:0007669"/>
    <property type="project" value="UniProtKB-EC"/>
</dbReference>
<evidence type="ECO:0000313" key="7">
    <source>
        <dbReference type="EMBL" id="MBJ7593444.1"/>
    </source>
</evidence>
<dbReference type="Proteomes" id="UP000606991">
    <property type="component" value="Unassembled WGS sequence"/>
</dbReference>
<comment type="catalytic activity">
    <reaction evidence="1">
        <text>ATP + protein L-histidine = ADP + protein N-phospho-L-histidine.</text>
        <dbReference type="EC" id="2.7.13.3"/>
    </reaction>
</comment>
<dbReference type="RefSeq" id="WP_337308723.1">
    <property type="nucleotide sequence ID" value="NZ_JAEKNS010000017.1"/>
</dbReference>
<evidence type="ECO:0000256" key="5">
    <source>
        <dbReference type="ARBA" id="ARBA00023012"/>
    </source>
</evidence>
<evidence type="ECO:0000313" key="8">
    <source>
        <dbReference type="Proteomes" id="UP000606991"/>
    </source>
</evidence>